<dbReference type="InterPro" id="IPR012809">
    <property type="entry name" value="ECF_CbiQ"/>
</dbReference>
<feature type="transmembrane region" description="Helical" evidence="6">
    <location>
        <begin position="108"/>
        <end position="141"/>
    </location>
</feature>
<dbReference type="EMBL" id="JYNY01000164">
    <property type="protein sequence ID" value="KJJ85396.1"/>
    <property type="molecule type" value="Genomic_DNA"/>
</dbReference>
<evidence type="ECO:0000313" key="9">
    <source>
        <dbReference type="Proteomes" id="UP000033428"/>
    </source>
</evidence>
<dbReference type="InterPro" id="IPR051611">
    <property type="entry name" value="ECF_transporter_component"/>
</dbReference>
<feature type="transmembrane region" description="Helical" evidence="6">
    <location>
        <begin position="148"/>
        <end position="168"/>
    </location>
</feature>
<proteinExistence type="predicted"/>
<dbReference type="NCBIfam" id="TIGR02454">
    <property type="entry name" value="ECF_T_CbiQ"/>
    <property type="match status" value="1"/>
</dbReference>
<evidence type="ECO:0000256" key="2">
    <source>
        <dbReference type="ARBA" id="ARBA00022475"/>
    </source>
</evidence>
<evidence type="ECO:0000313" key="8">
    <source>
        <dbReference type="EMBL" id="KJJ85396.1"/>
    </source>
</evidence>
<feature type="transmembrane region" description="Helical" evidence="6">
    <location>
        <begin position="188"/>
        <end position="206"/>
    </location>
</feature>
<dbReference type="CDD" id="cd16914">
    <property type="entry name" value="EcfT"/>
    <property type="match status" value="1"/>
</dbReference>
<keyword evidence="5 6" id="KW-0472">Membrane</keyword>
<dbReference type="GO" id="GO:0006824">
    <property type="term" value="P:cobalt ion transport"/>
    <property type="evidence" value="ECO:0007669"/>
    <property type="project" value="InterPro"/>
</dbReference>
<evidence type="ECO:0000256" key="3">
    <source>
        <dbReference type="ARBA" id="ARBA00022692"/>
    </source>
</evidence>
<keyword evidence="2" id="KW-1003">Cell membrane</keyword>
<evidence type="ECO:0000313" key="7">
    <source>
        <dbReference type="EMBL" id="KJJ84457.1"/>
    </source>
</evidence>
<name>A0A0F0CV29_9BACT</name>
<dbReference type="GO" id="GO:0043190">
    <property type="term" value="C:ATP-binding cassette (ABC) transporter complex"/>
    <property type="evidence" value="ECO:0007669"/>
    <property type="project" value="InterPro"/>
</dbReference>
<keyword evidence="3 6" id="KW-0812">Transmembrane</keyword>
<dbReference type="EMBL" id="JYNY01000350">
    <property type="protein sequence ID" value="KJJ84457.1"/>
    <property type="molecule type" value="Genomic_DNA"/>
</dbReference>
<evidence type="ECO:0000256" key="5">
    <source>
        <dbReference type="ARBA" id="ARBA00023136"/>
    </source>
</evidence>
<feature type="transmembrane region" description="Helical" evidence="6">
    <location>
        <begin position="71"/>
        <end position="88"/>
    </location>
</feature>
<dbReference type="PANTHER" id="PTHR34857">
    <property type="entry name" value="SLL0384 PROTEIN"/>
    <property type="match status" value="1"/>
</dbReference>
<comment type="caution">
    <text evidence="8">The sequence shown here is derived from an EMBL/GenBank/DDBJ whole genome shotgun (WGS) entry which is preliminary data.</text>
</comment>
<accession>A0A0F0CV29</accession>
<dbReference type="Proteomes" id="UP000033428">
    <property type="component" value="Unassembled WGS sequence"/>
</dbReference>
<feature type="transmembrane region" description="Helical" evidence="6">
    <location>
        <begin position="21"/>
        <end position="40"/>
    </location>
</feature>
<dbReference type="Pfam" id="PF02361">
    <property type="entry name" value="CbiQ"/>
    <property type="match status" value="1"/>
</dbReference>
<sequence>MHHSYLDKYSYIKSPIHRLDARVKTITFLIFILFIIFTAPDYYLSFLIYGLILSILITLSKIPLRFVVTKTLVLVPFVLMIAVFIPFFKQGEILAEFSFYGMKAEITGAGLIMFWAVIIKAYLSMLCVILLISTTVFTSFLKALEKLYMPKVFIMIMSFMYRYIFIILDELMKMNQAKLARGAKNRGWFNVKVLSNMLGVLFVRAYEKGENVYLAMNARGFQGDIRTLEQFRITKFDIMFLIIIISCLSGIKIFAE</sequence>
<feature type="transmembrane region" description="Helical" evidence="6">
    <location>
        <begin position="236"/>
        <end position="255"/>
    </location>
</feature>
<gene>
    <name evidence="8" type="ORF">OMAG_000721</name>
    <name evidence="7" type="ORF">OMAG_001668</name>
</gene>
<evidence type="ECO:0000256" key="4">
    <source>
        <dbReference type="ARBA" id="ARBA00022989"/>
    </source>
</evidence>
<keyword evidence="4 6" id="KW-1133">Transmembrane helix</keyword>
<dbReference type="PANTHER" id="PTHR34857:SF2">
    <property type="entry name" value="SLL0384 PROTEIN"/>
    <property type="match status" value="1"/>
</dbReference>
<evidence type="ECO:0000256" key="1">
    <source>
        <dbReference type="ARBA" id="ARBA00004651"/>
    </source>
</evidence>
<reference evidence="8 9" key="1">
    <citation type="submission" date="2015-02" db="EMBL/GenBank/DDBJ databases">
        <title>Single-cell genomics of uncultivated deep-branching MTB reveals a conserved set of magnetosome genes.</title>
        <authorList>
            <person name="Kolinko S."/>
            <person name="Richter M."/>
            <person name="Glockner F.O."/>
            <person name="Brachmann A."/>
            <person name="Schuler D."/>
        </authorList>
    </citation>
    <scope>NUCLEOTIDE SEQUENCE [LARGE SCALE GENOMIC DNA]</scope>
    <source>
        <strain evidence="8">SKK-01</strain>
    </source>
</reference>
<keyword evidence="9" id="KW-1185">Reference proteome</keyword>
<protein>
    <submittedName>
        <fullName evidence="8">Cobalt ABC transporter CbiQ, permease subunit</fullName>
    </submittedName>
</protein>
<dbReference type="InterPro" id="IPR003339">
    <property type="entry name" value="ABC/ECF_trnsptr_transmembrane"/>
</dbReference>
<evidence type="ECO:0000256" key="6">
    <source>
        <dbReference type="SAM" id="Phobius"/>
    </source>
</evidence>
<dbReference type="AlphaFoldDB" id="A0A0F0CV29"/>
<comment type="subcellular location">
    <subcellularLocation>
        <location evidence="1">Cell membrane</location>
        <topology evidence="1">Multi-pass membrane protein</topology>
    </subcellularLocation>
</comment>
<organism evidence="8 9">
    <name type="scientific">Candidatus Omnitrophus magneticus</name>
    <dbReference type="NCBI Taxonomy" id="1609969"/>
    <lineage>
        <taxon>Bacteria</taxon>
        <taxon>Pseudomonadati</taxon>
        <taxon>Candidatus Omnitrophota</taxon>
        <taxon>Candidatus Omnitrophus</taxon>
    </lineage>
</organism>